<dbReference type="GO" id="GO:0005953">
    <property type="term" value="C:CAAX-protein geranylgeranyltransferase complex"/>
    <property type="evidence" value="ECO:0007669"/>
    <property type="project" value="TreeGrafter"/>
</dbReference>
<keyword evidence="5" id="KW-0732">Signal</keyword>
<name>A0AA87ZK79_FICCA</name>
<dbReference type="GO" id="GO:0005965">
    <property type="term" value="C:protein farnesyltransferase complex"/>
    <property type="evidence" value="ECO:0007669"/>
    <property type="project" value="TreeGrafter"/>
</dbReference>
<dbReference type="Gene3D" id="1.25.40.120">
    <property type="entry name" value="Protein prenylyltransferase"/>
    <property type="match status" value="1"/>
</dbReference>
<evidence type="ECO:0000256" key="5">
    <source>
        <dbReference type="SAM" id="SignalP"/>
    </source>
</evidence>
<dbReference type="PANTHER" id="PTHR11129:SF10">
    <property type="entry name" value="PROTEIN PRENYLYLTRANSFERASE SUPERFAMILY PROTEIN"/>
    <property type="match status" value="1"/>
</dbReference>
<dbReference type="PANTHER" id="PTHR11129">
    <property type="entry name" value="PROTEIN FARNESYLTRANSFERASE ALPHA SUBUNIT/RAB GERANYLGERANYL TRANSFERASE ALPHA SUBUNIT"/>
    <property type="match status" value="1"/>
</dbReference>
<evidence type="ECO:0000313" key="6">
    <source>
        <dbReference type="EMBL" id="GMN25746.1"/>
    </source>
</evidence>
<comment type="similarity">
    <text evidence="1">Belongs to the protein prenyltransferase subunit alpha family.</text>
</comment>
<dbReference type="EMBL" id="BTGU01000001">
    <property type="protein sequence ID" value="GMN25746.1"/>
    <property type="molecule type" value="Genomic_DNA"/>
</dbReference>
<keyword evidence="4" id="KW-0677">Repeat</keyword>
<evidence type="ECO:0000256" key="4">
    <source>
        <dbReference type="ARBA" id="ARBA00022737"/>
    </source>
</evidence>
<dbReference type="InterPro" id="IPR002088">
    <property type="entry name" value="Prenyl_trans_a"/>
</dbReference>
<evidence type="ECO:0000256" key="2">
    <source>
        <dbReference type="ARBA" id="ARBA00022602"/>
    </source>
</evidence>
<dbReference type="PROSITE" id="PS51147">
    <property type="entry name" value="PFTA"/>
    <property type="match status" value="2"/>
</dbReference>
<feature type="chain" id="PRO_5041695781" evidence="5">
    <location>
        <begin position="20"/>
        <end position="448"/>
    </location>
</feature>
<reference evidence="6" key="1">
    <citation type="submission" date="2023-07" db="EMBL/GenBank/DDBJ databases">
        <title>draft genome sequence of fig (Ficus carica).</title>
        <authorList>
            <person name="Takahashi T."/>
            <person name="Nishimura K."/>
        </authorList>
    </citation>
    <scope>NUCLEOTIDE SEQUENCE</scope>
</reference>
<keyword evidence="7" id="KW-1185">Reference proteome</keyword>
<proteinExistence type="inferred from homology"/>
<sequence length="448" mass="51707">MHTKCLIKCLRCFLRCCYANGIVSSRDEVGFIHPTQFVTLNEELCSSGDDETSSSGVLSNYNACFWNKDRKLGISTDVLFPLYQAAKRAFMAAIKQYKALSNSSDKTWFEDCTCILSSSHSGVESEVMKHGRALLLLSCDFGTAWHSRKLVVSKKHPQSMFMDELNLSALILSYAPKCENAWSHRRWVIKSIAGSCPNLQEILGKESELVEKIAERSKMNYRAWNHRCWLVSYMSTEQVLRELNKSRNWASLHVADNSCFHYRRRLMLRILEDSGDEPKIVSSGCTVEILQLWKNKVVLWLEYVDHTMEELDWNERLIKLYVGREGLWLHRRFLALVLIKRLLVDHTDMGMNNDFSGFIDTELHLLRTCSIVPDSHFEDHKAQALYSATYLLWLLKQIPESCGFDFNKKLRAENLQSMLKEASSEKSFLWDFSIGCKELSSDKCERGN</sequence>
<accession>A0AA87ZK79</accession>
<comment type="caution">
    <text evidence="6">The sequence shown here is derived from an EMBL/GenBank/DDBJ whole genome shotgun (WGS) entry which is preliminary data.</text>
</comment>
<feature type="signal peptide" evidence="5">
    <location>
        <begin position="1"/>
        <end position="19"/>
    </location>
</feature>
<dbReference type="Proteomes" id="UP001187192">
    <property type="component" value="Unassembled WGS sequence"/>
</dbReference>
<dbReference type="Pfam" id="PF01239">
    <property type="entry name" value="PPTA"/>
    <property type="match status" value="3"/>
</dbReference>
<evidence type="ECO:0000256" key="1">
    <source>
        <dbReference type="ARBA" id="ARBA00006734"/>
    </source>
</evidence>
<dbReference type="AlphaFoldDB" id="A0AA87ZK79"/>
<evidence type="ECO:0000313" key="7">
    <source>
        <dbReference type="Proteomes" id="UP001187192"/>
    </source>
</evidence>
<dbReference type="SUPFAM" id="SSF48439">
    <property type="entry name" value="Protein prenylyltransferase"/>
    <property type="match status" value="1"/>
</dbReference>
<dbReference type="GO" id="GO:0004662">
    <property type="term" value="F:CAAX-protein geranylgeranyltransferase activity"/>
    <property type="evidence" value="ECO:0007669"/>
    <property type="project" value="TreeGrafter"/>
</dbReference>
<keyword evidence="3" id="KW-0808">Transferase</keyword>
<organism evidence="6 7">
    <name type="scientific">Ficus carica</name>
    <name type="common">Common fig</name>
    <dbReference type="NCBI Taxonomy" id="3494"/>
    <lineage>
        <taxon>Eukaryota</taxon>
        <taxon>Viridiplantae</taxon>
        <taxon>Streptophyta</taxon>
        <taxon>Embryophyta</taxon>
        <taxon>Tracheophyta</taxon>
        <taxon>Spermatophyta</taxon>
        <taxon>Magnoliopsida</taxon>
        <taxon>eudicotyledons</taxon>
        <taxon>Gunneridae</taxon>
        <taxon>Pentapetalae</taxon>
        <taxon>rosids</taxon>
        <taxon>fabids</taxon>
        <taxon>Rosales</taxon>
        <taxon>Moraceae</taxon>
        <taxon>Ficeae</taxon>
        <taxon>Ficus</taxon>
    </lineage>
</organism>
<gene>
    <name evidence="6" type="ORF">TIFTF001_001046</name>
</gene>
<dbReference type="GO" id="GO:0004660">
    <property type="term" value="F:protein farnesyltransferase activity"/>
    <property type="evidence" value="ECO:0007669"/>
    <property type="project" value="TreeGrafter"/>
</dbReference>
<protein>
    <submittedName>
        <fullName evidence="6">Uncharacterized protein</fullName>
    </submittedName>
</protein>
<evidence type="ECO:0000256" key="3">
    <source>
        <dbReference type="ARBA" id="ARBA00022679"/>
    </source>
</evidence>
<keyword evidence="2" id="KW-0637">Prenyltransferase</keyword>